<feature type="transmembrane region" description="Helical" evidence="1">
    <location>
        <begin position="59"/>
        <end position="79"/>
    </location>
</feature>
<keyword evidence="1" id="KW-1133">Transmembrane helix</keyword>
<evidence type="ECO:0000313" key="2">
    <source>
        <dbReference type="EMBL" id="PSR25909.1"/>
    </source>
</evidence>
<dbReference type="Proteomes" id="UP000242699">
    <property type="component" value="Unassembled WGS sequence"/>
</dbReference>
<protein>
    <submittedName>
        <fullName evidence="2">Uncharacterized protein</fullName>
    </submittedName>
</protein>
<name>A0A2T2WUI6_9FIRM</name>
<dbReference type="AlphaFoldDB" id="A0A2T2WUI6"/>
<keyword evidence="1" id="KW-0472">Membrane</keyword>
<dbReference type="EMBL" id="PXYT01000047">
    <property type="protein sequence ID" value="PSR25909.1"/>
    <property type="molecule type" value="Genomic_DNA"/>
</dbReference>
<proteinExistence type="predicted"/>
<accession>A0A2T2WUI6</accession>
<gene>
    <name evidence="2" type="ORF">C7B43_15640</name>
</gene>
<evidence type="ECO:0000256" key="1">
    <source>
        <dbReference type="SAM" id="Phobius"/>
    </source>
</evidence>
<keyword evidence="1" id="KW-0812">Transmembrane</keyword>
<sequence length="83" mass="9674">MDHEVLERFDQLERRIESKIDKVSSRLEEHMRIVKTDLENRLDEMKSGLDKKQVRRTSWWQTATIAGVALLGIIITAVITTHS</sequence>
<evidence type="ECO:0000313" key="3">
    <source>
        <dbReference type="Proteomes" id="UP000242699"/>
    </source>
</evidence>
<reference evidence="2 3" key="1">
    <citation type="journal article" date="2014" name="BMC Genomics">
        <title>Comparison of environmental and isolate Sulfobacillus genomes reveals diverse carbon, sulfur, nitrogen, and hydrogen metabolisms.</title>
        <authorList>
            <person name="Justice N.B."/>
            <person name="Norman A."/>
            <person name="Brown C.T."/>
            <person name="Singh A."/>
            <person name="Thomas B.C."/>
            <person name="Banfield J.F."/>
        </authorList>
    </citation>
    <scope>NUCLEOTIDE SEQUENCE [LARGE SCALE GENOMIC DNA]</scope>
    <source>
        <strain evidence="2">AMDSBA1</strain>
    </source>
</reference>
<organism evidence="2 3">
    <name type="scientific">Sulfobacillus benefaciens</name>
    <dbReference type="NCBI Taxonomy" id="453960"/>
    <lineage>
        <taxon>Bacteria</taxon>
        <taxon>Bacillati</taxon>
        <taxon>Bacillota</taxon>
        <taxon>Clostridia</taxon>
        <taxon>Eubacteriales</taxon>
        <taxon>Clostridiales Family XVII. Incertae Sedis</taxon>
        <taxon>Sulfobacillus</taxon>
    </lineage>
</organism>
<comment type="caution">
    <text evidence="2">The sequence shown here is derived from an EMBL/GenBank/DDBJ whole genome shotgun (WGS) entry which is preliminary data.</text>
</comment>